<accession>A0A7L5AEW4</accession>
<dbReference type="OrthoDB" id="5119112at2"/>
<keyword evidence="3" id="KW-1185">Reference proteome</keyword>
<evidence type="ECO:0000313" key="3">
    <source>
        <dbReference type="Proteomes" id="UP000464507"/>
    </source>
</evidence>
<dbReference type="KEGG" id="mant:BHD05_02355"/>
<name>A0A7L5AEW4_9MICO</name>
<dbReference type="Proteomes" id="UP000464507">
    <property type="component" value="Chromosome"/>
</dbReference>
<gene>
    <name evidence="2" type="ORF">BHD05_02355</name>
</gene>
<feature type="domain" description="DUF6457" evidence="1">
    <location>
        <begin position="7"/>
        <end position="89"/>
    </location>
</feature>
<protein>
    <recommendedName>
        <fullName evidence="1">DUF6457 domain-containing protein</fullName>
    </recommendedName>
</protein>
<dbReference type="InterPro" id="IPR045598">
    <property type="entry name" value="DUF6457"/>
</dbReference>
<dbReference type="AlphaFoldDB" id="A0A7L5AEW4"/>
<reference evidence="2 3" key="1">
    <citation type="submission" date="2016-09" db="EMBL/GenBank/DDBJ databases">
        <title>Complete genome sequence of microbes from the polar regions.</title>
        <authorList>
            <person name="Liao L."/>
            <person name="Chen B."/>
        </authorList>
    </citation>
    <scope>NUCLEOTIDE SEQUENCE [LARGE SCALE GENOMIC DNA]</scope>
    <source>
        <strain evidence="2 3">ZS314</strain>
    </source>
</reference>
<organism evidence="2 3">
    <name type="scientific">Marisediminicola antarctica</name>
    <dbReference type="NCBI Taxonomy" id="674079"/>
    <lineage>
        <taxon>Bacteria</taxon>
        <taxon>Bacillati</taxon>
        <taxon>Actinomycetota</taxon>
        <taxon>Actinomycetes</taxon>
        <taxon>Micrococcales</taxon>
        <taxon>Microbacteriaceae</taxon>
        <taxon>Marisediminicola</taxon>
    </lineage>
</organism>
<evidence type="ECO:0000259" key="1">
    <source>
        <dbReference type="Pfam" id="PF20058"/>
    </source>
</evidence>
<evidence type="ECO:0000313" key="2">
    <source>
        <dbReference type="EMBL" id="QHO68647.1"/>
    </source>
</evidence>
<dbReference type="Pfam" id="PF20058">
    <property type="entry name" value="DUF6457"/>
    <property type="match status" value="1"/>
</dbReference>
<dbReference type="RefSeq" id="WP_161885006.1">
    <property type="nucleotide sequence ID" value="NZ_CP017146.1"/>
</dbReference>
<proteinExistence type="predicted"/>
<dbReference type="EMBL" id="CP017146">
    <property type="protein sequence ID" value="QHO68647.1"/>
    <property type="molecule type" value="Genomic_DNA"/>
</dbReference>
<sequence>MTENHDEHELIEWGRRLAQALQILDLDVAPRELLEIAERSAHAVTGSAGPITTFYVGYAAALAAQTGEKTPNEAVASAASVAAQLAEAGAEGGRAGSGWTDTAQ</sequence>